<evidence type="ECO:0000313" key="1">
    <source>
        <dbReference type="EMBL" id="MDP5182321.1"/>
    </source>
</evidence>
<evidence type="ECO:0008006" key="3">
    <source>
        <dbReference type="Google" id="ProtNLM"/>
    </source>
</evidence>
<name>A0ABT9I9S0_9ACTN</name>
<protein>
    <recommendedName>
        <fullName evidence="3">Mannitol repressor</fullName>
    </recommendedName>
</protein>
<dbReference type="Proteomes" id="UP001233673">
    <property type="component" value="Unassembled WGS sequence"/>
</dbReference>
<gene>
    <name evidence="1" type="ORF">QOZ88_06695</name>
</gene>
<organism evidence="1 2">
    <name type="scientific">Blastococcus carthaginiensis</name>
    <dbReference type="NCBI Taxonomy" id="3050034"/>
    <lineage>
        <taxon>Bacteria</taxon>
        <taxon>Bacillati</taxon>
        <taxon>Actinomycetota</taxon>
        <taxon>Actinomycetes</taxon>
        <taxon>Geodermatophilales</taxon>
        <taxon>Geodermatophilaceae</taxon>
        <taxon>Blastococcus</taxon>
    </lineage>
</organism>
<proteinExistence type="predicted"/>
<keyword evidence="2" id="KW-1185">Reference proteome</keyword>
<evidence type="ECO:0000313" key="2">
    <source>
        <dbReference type="Proteomes" id="UP001233673"/>
    </source>
</evidence>
<accession>A0ABT9I9S0</accession>
<sequence length="179" mass="19711">MDLAVLQAHLSPDDATGVLLKGHLWIETALVDLIRADLELPDEWRELERLPFPSKVALARAQGTLHLGGEPLLALNAVRNKLAHNLEFEVDSAALARMLKAFPKVSPEDRAEDPNCAPFLPSTLTPDGQVAAVLREVVLSLLEHIWTLTSEVLKDRAAKMQRATDRLNALLQSDTSETE</sequence>
<comment type="caution">
    <text evidence="1">The sequence shown here is derived from an EMBL/GenBank/DDBJ whole genome shotgun (WGS) entry which is preliminary data.</text>
</comment>
<reference evidence="2" key="1">
    <citation type="submission" date="2023-05" db="EMBL/GenBank/DDBJ databases">
        <title>Draft genome of Pseudofrankia sp. BMG5.37.</title>
        <authorList>
            <person name="Gtari M."/>
            <person name="Ghodhbane F."/>
            <person name="Sbissi I."/>
        </authorList>
    </citation>
    <scope>NUCLEOTIDE SEQUENCE [LARGE SCALE GENOMIC DNA]</scope>
    <source>
        <strain evidence="2">BMG 814</strain>
    </source>
</reference>
<dbReference type="EMBL" id="JASNFN010000004">
    <property type="protein sequence ID" value="MDP5182321.1"/>
    <property type="molecule type" value="Genomic_DNA"/>
</dbReference>